<evidence type="ECO:0000313" key="2">
    <source>
        <dbReference type="EMBL" id="KAG7166818.1"/>
    </source>
</evidence>
<dbReference type="SUPFAM" id="SSF48403">
    <property type="entry name" value="Ankyrin repeat"/>
    <property type="match status" value="1"/>
</dbReference>
<organism evidence="2 3">
    <name type="scientific">Homarus americanus</name>
    <name type="common">American lobster</name>
    <dbReference type="NCBI Taxonomy" id="6706"/>
    <lineage>
        <taxon>Eukaryota</taxon>
        <taxon>Metazoa</taxon>
        <taxon>Ecdysozoa</taxon>
        <taxon>Arthropoda</taxon>
        <taxon>Crustacea</taxon>
        <taxon>Multicrustacea</taxon>
        <taxon>Malacostraca</taxon>
        <taxon>Eumalacostraca</taxon>
        <taxon>Eucarida</taxon>
        <taxon>Decapoda</taxon>
        <taxon>Pleocyemata</taxon>
        <taxon>Astacidea</taxon>
        <taxon>Nephropoidea</taxon>
        <taxon>Nephropidae</taxon>
        <taxon>Homarus</taxon>
    </lineage>
</organism>
<keyword evidence="3" id="KW-1185">Reference proteome</keyword>
<proteinExistence type="predicted"/>
<reference evidence="2" key="1">
    <citation type="journal article" date="2021" name="Sci. Adv.">
        <title>The American lobster genome reveals insights on longevity, neural, and immune adaptations.</title>
        <authorList>
            <person name="Polinski J.M."/>
            <person name="Zimin A.V."/>
            <person name="Clark K.F."/>
            <person name="Kohn A.B."/>
            <person name="Sadowski N."/>
            <person name="Timp W."/>
            <person name="Ptitsyn A."/>
            <person name="Khanna P."/>
            <person name="Romanova D.Y."/>
            <person name="Williams P."/>
            <person name="Greenwood S.J."/>
            <person name="Moroz L.L."/>
            <person name="Walt D.R."/>
            <person name="Bodnar A.G."/>
        </authorList>
    </citation>
    <scope>NUCLEOTIDE SEQUENCE</scope>
    <source>
        <strain evidence="2">GMGI-L3</strain>
    </source>
</reference>
<dbReference type="PROSITE" id="PS50297">
    <property type="entry name" value="ANK_REP_REGION"/>
    <property type="match status" value="1"/>
</dbReference>
<accession>A0A8J5K3F6</accession>
<gene>
    <name evidence="2" type="ORF">Hamer_G010489</name>
</gene>
<dbReference type="Proteomes" id="UP000747542">
    <property type="component" value="Unassembled WGS sequence"/>
</dbReference>
<feature type="non-terminal residue" evidence="2">
    <location>
        <position position="1"/>
    </location>
</feature>
<protein>
    <submittedName>
        <fullName evidence="2">Uncharacterized protein</fullName>
    </submittedName>
</protein>
<dbReference type="AlphaFoldDB" id="A0A8J5K3F6"/>
<feature type="repeat" description="ANK" evidence="1">
    <location>
        <begin position="11"/>
        <end position="43"/>
    </location>
</feature>
<name>A0A8J5K3F6_HOMAM</name>
<dbReference type="PROSITE" id="PS50088">
    <property type="entry name" value="ANK_REPEAT"/>
    <property type="match status" value="1"/>
</dbReference>
<sequence>MNQNGSCRHEENLRALHLASWAGHTQVVRMILDRNADRESVAQ</sequence>
<dbReference type="EMBL" id="JAHLQT010022185">
    <property type="protein sequence ID" value="KAG7166818.1"/>
    <property type="molecule type" value="Genomic_DNA"/>
</dbReference>
<comment type="caution">
    <text evidence="2">The sequence shown here is derived from an EMBL/GenBank/DDBJ whole genome shotgun (WGS) entry which is preliminary data.</text>
</comment>
<evidence type="ECO:0000256" key="1">
    <source>
        <dbReference type="PROSITE-ProRule" id="PRU00023"/>
    </source>
</evidence>
<keyword evidence="1" id="KW-0040">ANK repeat</keyword>
<dbReference type="InterPro" id="IPR002110">
    <property type="entry name" value="Ankyrin_rpt"/>
</dbReference>
<dbReference type="Pfam" id="PF00023">
    <property type="entry name" value="Ank"/>
    <property type="match status" value="1"/>
</dbReference>
<evidence type="ECO:0000313" key="3">
    <source>
        <dbReference type="Proteomes" id="UP000747542"/>
    </source>
</evidence>
<dbReference type="InterPro" id="IPR036770">
    <property type="entry name" value="Ankyrin_rpt-contain_sf"/>
</dbReference>
<dbReference type="Gene3D" id="1.25.40.20">
    <property type="entry name" value="Ankyrin repeat-containing domain"/>
    <property type="match status" value="1"/>
</dbReference>